<dbReference type="OrthoDB" id="9787841at2"/>
<evidence type="ECO:0000256" key="2">
    <source>
        <dbReference type="ARBA" id="ARBA00010072"/>
    </source>
</evidence>
<evidence type="ECO:0000256" key="6">
    <source>
        <dbReference type="ARBA" id="ARBA00022970"/>
    </source>
</evidence>
<sequence>MGNWLISAWERIEKAFLVNGRYAAYLNGFKTTLIISLFAVLLGVAVGLILAIIKYTANHVEKNIILTLLNWIANIYIGIIRGTPVYVQLLIIYFIIFAKMDTSPIVAAVLCFGINSSAYVAEIIRAGIEAVDVGQMEAGRSLGLGWGQTMISIIMPQAIKNILPALGNEFIVLIKETAIVGTIAVRDVTKAAQNVGAITYDLLPPLLITAAMYLVVVIILTKLLSIFERRLAQSDRR</sequence>
<evidence type="ECO:0000256" key="5">
    <source>
        <dbReference type="ARBA" id="ARBA00022692"/>
    </source>
</evidence>
<dbReference type="InterPro" id="IPR000515">
    <property type="entry name" value="MetI-like"/>
</dbReference>
<feature type="transmembrane region" description="Helical" evidence="9">
    <location>
        <begin position="65"/>
        <end position="96"/>
    </location>
</feature>
<dbReference type="GO" id="GO:0043190">
    <property type="term" value="C:ATP-binding cassette (ABC) transporter complex"/>
    <property type="evidence" value="ECO:0007669"/>
    <property type="project" value="InterPro"/>
</dbReference>
<dbReference type="CDD" id="cd06261">
    <property type="entry name" value="TM_PBP2"/>
    <property type="match status" value="1"/>
</dbReference>
<evidence type="ECO:0000256" key="4">
    <source>
        <dbReference type="ARBA" id="ARBA00022475"/>
    </source>
</evidence>
<proteinExistence type="inferred from homology"/>
<accession>A0A4R2LDY4</accession>
<keyword evidence="4" id="KW-1003">Cell membrane</keyword>
<dbReference type="Gene3D" id="1.10.3720.10">
    <property type="entry name" value="MetI-like"/>
    <property type="match status" value="1"/>
</dbReference>
<keyword evidence="5 9" id="KW-0812">Transmembrane</keyword>
<dbReference type="RefSeq" id="WP_132089920.1">
    <property type="nucleotide sequence ID" value="NZ_JANKAQ010000003.1"/>
</dbReference>
<dbReference type="PROSITE" id="PS50928">
    <property type="entry name" value="ABC_TM1"/>
    <property type="match status" value="1"/>
</dbReference>
<keyword evidence="8 9" id="KW-0472">Membrane</keyword>
<keyword evidence="7 9" id="KW-1133">Transmembrane helix</keyword>
<keyword evidence="12" id="KW-1185">Reference proteome</keyword>
<evidence type="ECO:0000313" key="11">
    <source>
        <dbReference type="EMBL" id="TCO85515.1"/>
    </source>
</evidence>
<evidence type="ECO:0000259" key="10">
    <source>
        <dbReference type="PROSITE" id="PS50928"/>
    </source>
</evidence>
<dbReference type="InterPro" id="IPR010065">
    <property type="entry name" value="AA_ABC_transptr_permease_3TM"/>
</dbReference>
<evidence type="ECO:0000313" key="12">
    <source>
        <dbReference type="Proteomes" id="UP000295711"/>
    </source>
</evidence>
<dbReference type="FunFam" id="1.10.3720.10:FF:000033">
    <property type="entry name" value="Polar amino acid ABC transporter permease"/>
    <property type="match status" value="1"/>
</dbReference>
<reference evidence="11 12" key="1">
    <citation type="submission" date="2019-03" db="EMBL/GenBank/DDBJ databases">
        <title>Genomic Encyclopedia of Type Strains, Phase IV (KMG-IV): sequencing the most valuable type-strain genomes for metagenomic binning, comparative biology and taxonomic classification.</title>
        <authorList>
            <person name="Goeker M."/>
        </authorList>
    </citation>
    <scope>NUCLEOTIDE SEQUENCE [LARGE SCALE GENOMIC DNA]</scope>
    <source>
        <strain evidence="11 12">DSM 28559</strain>
    </source>
</reference>
<comment type="caution">
    <text evidence="11">The sequence shown here is derived from an EMBL/GenBank/DDBJ whole genome shotgun (WGS) entry which is preliminary data.</text>
</comment>
<comment type="subcellular location">
    <subcellularLocation>
        <location evidence="1 9">Cell membrane</location>
        <topology evidence="1 9">Multi-pass membrane protein</topology>
    </subcellularLocation>
</comment>
<dbReference type="SUPFAM" id="SSF161098">
    <property type="entry name" value="MetI-like"/>
    <property type="match status" value="1"/>
</dbReference>
<dbReference type="PANTHER" id="PTHR30614">
    <property type="entry name" value="MEMBRANE COMPONENT OF AMINO ACID ABC TRANSPORTER"/>
    <property type="match status" value="1"/>
</dbReference>
<dbReference type="PANTHER" id="PTHR30614:SF20">
    <property type="entry name" value="GLUTAMINE TRANSPORT SYSTEM PERMEASE PROTEIN GLNP"/>
    <property type="match status" value="1"/>
</dbReference>
<dbReference type="Pfam" id="PF00528">
    <property type="entry name" value="BPD_transp_1"/>
    <property type="match status" value="1"/>
</dbReference>
<feature type="domain" description="ABC transmembrane type-1" evidence="10">
    <location>
        <begin position="29"/>
        <end position="225"/>
    </location>
</feature>
<dbReference type="Proteomes" id="UP000295711">
    <property type="component" value="Unassembled WGS sequence"/>
</dbReference>
<evidence type="ECO:0000256" key="7">
    <source>
        <dbReference type="ARBA" id="ARBA00022989"/>
    </source>
</evidence>
<evidence type="ECO:0000256" key="8">
    <source>
        <dbReference type="ARBA" id="ARBA00023136"/>
    </source>
</evidence>
<dbReference type="GO" id="GO:0006865">
    <property type="term" value="P:amino acid transport"/>
    <property type="evidence" value="ECO:0007669"/>
    <property type="project" value="UniProtKB-KW"/>
</dbReference>
<gene>
    <name evidence="11" type="ORF">EV212_103237</name>
</gene>
<evidence type="ECO:0000256" key="9">
    <source>
        <dbReference type="RuleBase" id="RU363032"/>
    </source>
</evidence>
<keyword evidence="6" id="KW-0029">Amino-acid transport</keyword>
<evidence type="ECO:0000256" key="1">
    <source>
        <dbReference type="ARBA" id="ARBA00004651"/>
    </source>
</evidence>
<dbReference type="InterPro" id="IPR035906">
    <property type="entry name" value="MetI-like_sf"/>
</dbReference>
<name>A0A4R2LDY4_9FIRM</name>
<dbReference type="InterPro" id="IPR043429">
    <property type="entry name" value="ArtM/GltK/GlnP/TcyL/YhdX-like"/>
</dbReference>
<organism evidence="11 12">
    <name type="scientific">Frisingicoccus caecimuris</name>
    <dbReference type="NCBI Taxonomy" id="1796636"/>
    <lineage>
        <taxon>Bacteria</taxon>
        <taxon>Bacillati</taxon>
        <taxon>Bacillota</taxon>
        <taxon>Clostridia</taxon>
        <taxon>Lachnospirales</taxon>
        <taxon>Lachnospiraceae</taxon>
        <taxon>Frisingicoccus</taxon>
    </lineage>
</organism>
<feature type="transmembrane region" description="Helical" evidence="9">
    <location>
        <begin position="206"/>
        <end position="227"/>
    </location>
</feature>
<feature type="transmembrane region" description="Helical" evidence="9">
    <location>
        <begin position="33"/>
        <end position="53"/>
    </location>
</feature>
<dbReference type="EMBL" id="SLXA01000003">
    <property type="protein sequence ID" value="TCO85515.1"/>
    <property type="molecule type" value="Genomic_DNA"/>
</dbReference>
<evidence type="ECO:0000256" key="3">
    <source>
        <dbReference type="ARBA" id="ARBA00022448"/>
    </source>
</evidence>
<keyword evidence="3 9" id="KW-0813">Transport</keyword>
<dbReference type="NCBIfam" id="TIGR01726">
    <property type="entry name" value="HEQRo_perm_3TM"/>
    <property type="match status" value="1"/>
</dbReference>
<dbReference type="GO" id="GO:0022857">
    <property type="term" value="F:transmembrane transporter activity"/>
    <property type="evidence" value="ECO:0007669"/>
    <property type="project" value="InterPro"/>
</dbReference>
<comment type="similarity">
    <text evidence="2">Belongs to the binding-protein-dependent transport system permease family. HisMQ subfamily.</text>
</comment>
<dbReference type="AlphaFoldDB" id="A0A4R2LDY4"/>
<protein>
    <submittedName>
        <fullName evidence="11">Amino acid ABC transporter membrane protein (PAAT family)</fullName>
    </submittedName>
</protein>